<dbReference type="EMBL" id="QRYC01000001">
    <property type="protein sequence ID" value="RGU58976.1"/>
    <property type="molecule type" value="Genomic_DNA"/>
</dbReference>
<evidence type="ECO:0000256" key="2">
    <source>
        <dbReference type="ARBA" id="ARBA00023015"/>
    </source>
</evidence>
<dbReference type="GO" id="GO:0016987">
    <property type="term" value="F:sigma factor activity"/>
    <property type="evidence" value="ECO:0007669"/>
    <property type="project" value="UniProtKB-KW"/>
</dbReference>
<dbReference type="Pfam" id="PF04542">
    <property type="entry name" value="Sigma70_r2"/>
    <property type="match status" value="1"/>
</dbReference>
<name>A0A412TYM4_9BACT</name>
<feature type="domain" description="RNA polymerase sigma factor 70 region 4 type 2" evidence="6">
    <location>
        <begin position="119"/>
        <end position="170"/>
    </location>
</feature>
<dbReference type="NCBIfam" id="TIGR02937">
    <property type="entry name" value="sigma70-ECF"/>
    <property type="match status" value="1"/>
</dbReference>
<dbReference type="PANTHER" id="PTHR43133:SF46">
    <property type="entry name" value="RNA POLYMERASE SIGMA-70 FACTOR ECF SUBFAMILY"/>
    <property type="match status" value="1"/>
</dbReference>
<sequence length="185" mass="21115">MIQHASIDDSTLFERITRHDAEAFGIVMRRYAGALYAFAFRIVGDTLAAEDIVQEVFINLWEKRRKLSPGPSLRNFLYLAVRNLSLNHLRMQKNHLAPTNAYLFEQKAGLWVIEEERYRLLSEAIKQLPPRTATVIGYSCDGLSQEEIARKMGITVATVKLLKSHGIQKLKKILGPLSFLLVMMK</sequence>
<dbReference type="Pfam" id="PF08281">
    <property type="entry name" value="Sigma70_r4_2"/>
    <property type="match status" value="1"/>
</dbReference>
<reference evidence="7 8" key="1">
    <citation type="submission" date="2018-08" db="EMBL/GenBank/DDBJ databases">
        <title>A genome reference for cultivated species of the human gut microbiota.</title>
        <authorList>
            <person name="Zou Y."/>
            <person name="Xue W."/>
            <person name="Luo G."/>
        </authorList>
    </citation>
    <scope>NUCLEOTIDE SEQUENCE [LARGE SCALE GENOMIC DNA]</scope>
    <source>
        <strain evidence="7 8">AF16-14</strain>
    </source>
</reference>
<gene>
    <name evidence="7" type="ORF">DWW57_00835</name>
</gene>
<evidence type="ECO:0000256" key="4">
    <source>
        <dbReference type="ARBA" id="ARBA00023163"/>
    </source>
</evidence>
<dbReference type="SUPFAM" id="SSF88659">
    <property type="entry name" value="Sigma3 and sigma4 domains of RNA polymerase sigma factors"/>
    <property type="match status" value="1"/>
</dbReference>
<comment type="caution">
    <text evidence="7">The sequence shown here is derived from an EMBL/GenBank/DDBJ whole genome shotgun (WGS) entry which is preliminary data.</text>
</comment>
<organism evidence="7 8">
    <name type="scientific">Odoribacter splanchnicus</name>
    <dbReference type="NCBI Taxonomy" id="28118"/>
    <lineage>
        <taxon>Bacteria</taxon>
        <taxon>Pseudomonadati</taxon>
        <taxon>Bacteroidota</taxon>
        <taxon>Bacteroidia</taxon>
        <taxon>Bacteroidales</taxon>
        <taxon>Odoribacteraceae</taxon>
        <taxon>Odoribacter</taxon>
    </lineage>
</organism>
<dbReference type="AlphaFoldDB" id="A0A412TYM4"/>
<dbReference type="InterPro" id="IPR036388">
    <property type="entry name" value="WH-like_DNA-bd_sf"/>
</dbReference>
<evidence type="ECO:0000313" key="8">
    <source>
        <dbReference type="Proteomes" id="UP000284243"/>
    </source>
</evidence>
<dbReference type="PANTHER" id="PTHR43133">
    <property type="entry name" value="RNA POLYMERASE ECF-TYPE SIGMA FACTO"/>
    <property type="match status" value="1"/>
</dbReference>
<keyword evidence="2" id="KW-0805">Transcription regulation</keyword>
<dbReference type="GO" id="GO:0006352">
    <property type="term" value="P:DNA-templated transcription initiation"/>
    <property type="evidence" value="ECO:0007669"/>
    <property type="project" value="InterPro"/>
</dbReference>
<proteinExistence type="inferred from homology"/>
<feature type="domain" description="RNA polymerase sigma-70 region 2" evidence="5">
    <location>
        <begin position="28"/>
        <end position="93"/>
    </location>
</feature>
<dbReference type="SUPFAM" id="SSF88946">
    <property type="entry name" value="Sigma2 domain of RNA polymerase sigma factors"/>
    <property type="match status" value="1"/>
</dbReference>
<evidence type="ECO:0000256" key="3">
    <source>
        <dbReference type="ARBA" id="ARBA00023082"/>
    </source>
</evidence>
<dbReference type="Proteomes" id="UP000284243">
    <property type="component" value="Unassembled WGS sequence"/>
</dbReference>
<dbReference type="InterPro" id="IPR039425">
    <property type="entry name" value="RNA_pol_sigma-70-like"/>
</dbReference>
<dbReference type="GO" id="GO:0003677">
    <property type="term" value="F:DNA binding"/>
    <property type="evidence" value="ECO:0007669"/>
    <property type="project" value="InterPro"/>
</dbReference>
<dbReference type="Gene3D" id="1.10.1740.10">
    <property type="match status" value="1"/>
</dbReference>
<dbReference type="InterPro" id="IPR014284">
    <property type="entry name" value="RNA_pol_sigma-70_dom"/>
</dbReference>
<dbReference type="Gene3D" id="1.10.10.10">
    <property type="entry name" value="Winged helix-like DNA-binding domain superfamily/Winged helix DNA-binding domain"/>
    <property type="match status" value="1"/>
</dbReference>
<protein>
    <submittedName>
        <fullName evidence="7">RNA polymerase sigma-70 factor</fullName>
    </submittedName>
</protein>
<evidence type="ECO:0000313" key="7">
    <source>
        <dbReference type="EMBL" id="RGU58976.1"/>
    </source>
</evidence>
<keyword evidence="4" id="KW-0804">Transcription</keyword>
<dbReference type="InterPro" id="IPR013249">
    <property type="entry name" value="RNA_pol_sigma70_r4_t2"/>
</dbReference>
<evidence type="ECO:0000259" key="6">
    <source>
        <dbReference type="Pfam" id="PF08281"/>
    </source>
</evidence>
<evidence type="ECO:0000256" key="1">
    <source>
        <dbReference type="ARBA" id="ARBA00010641"/>
    </source>
</evidence>
<dbReference type="InterPro" id="IPR007627">
    <property type="entry name" value="RNA_pol_sigma70_r2"/>
</dbReference>
<accession>A0A412TYM4</accession>
<dbReference type="CDD" id="cd06171">
    <property type="entry name" value="Sigma70_r4"/>
    <property type="match status" value="1"/>
</dbReference>
<comment type="similarity">
    <text evidence="1">Belongs to the sigma-70 factor family. ECF subfamily.</text>
</comment>
<dbReference type="RefSeq" id="WP_118159854.1">
    <property type="nucleotide sequence ID" value="NZ_JBCOLM010000003.1"/>
</dbReference>
<keyword evidence="3" id="KW-0731">Sigma factor</keyword>
<dbReference type="InterPro" id="IPR013325">
    <property type="entry name" value="RNA_pol_sigma_r2"/>
</dbReference>
<dbReference type="InterPro" id="IPR013324">
    <property type="entry name" value="RNA_pol_sigma_r3/r4-like"/>
</dbReference>
<evidence type="ECO:0000259" key="5">
    <source>
        <dbReference type="Pfam" id="PF04542"/>
    </source>
</evidence>